<proteinExistence type="predicted"/>
<dbReference type="Pfam" id="PF00825">
    <property type="entry name" value="Ribonuclease_P"/>
    <property type="match status" value="1"/>
</dbReference>
<reference evidence="6" key="1">
    <citation type="submission" date="2022-07" db="EMBL/GenBank/DDBJ databases">
        <title>Phylogenomic reconstructions and comparative analyses of Kickxellomycotina fungi.</title>
        <authorList>
            <person name="Reynolds N.K."/>
            <person name="Stajich J.E."/>
            <person name="Barry K."/>
            <person name="Grigoriev I.V."/>
            <person name="Crous P."/>
            <person name="Smith M.E."/>
        </authorList>
    </citation>
    <scope>NUCLEOTIDE SEQUENCE</scope>
    <source>
        <strain evidence="6">IMI 214461</strain>
    </source>
</reference>
<evidence type="ECO:0000256" key="5">
    <source>
        <dbReference type="ARBA" id="ARBA00022884"/>
    </source>
</evidence>
<keyword evidence="2" id="KW-0540">Nuclease</keyword>
<dbReference type="GO" id="GO:0004526">
    <property type="term" value="F:ribonuclease P activity"/>
    <property type="evidence" value="ECO:0007669"/>
    <property type="project" value="InterPro"/>
</dbReference>
<dbReference type="EMBL" id="JANBQF010000727">
    <property type="protein sequence ID" value="KAJ1999340.1"/>
    <property type="molecule type" value="Genomic_DNA"/>
</dbReference>
<sequence>PAGLDSDRGLRFMQTSELVTRVSMPGFLLAASPWNEDEHPRDHNGLRIRDYRVACVASKKKYSKKAFHRWRATRLLRTAAALVLPDKGLKRCDYLLVARPAMRVMDRDALFLMVEQAIVQAESRIAAAWTRTGRRHRPRVPDELSAAELSHPSAQKPKILQQHRQRHIDCVSKIIEDLADADHGH</sequence>
<evidence type="ECO:0000256" key="4">
    <source>
        <dbReference type="ARBA" id="ARBA00022801"/>
    </source>
</evidence>
<comment type="caution">
    <text evidence="6">The sequence shown here is derived from an EMBL/GenBank/DDBJ whole genome shotgun (WGS) entry which is preliminary data.</text>
</comment>
<dbReference type="Gene3D" id="3.30.230.10">
    <property type="match status" value="1"/>
</dbReference>
<dbReference type="Proteomes" id="UP001150907">
    <property type="component" value="Unassembled WGS sequence"/>
</dbReference>
<dbReference type="AlphaFoldDB" id="A0A9W8B878"/>
<keyword evidence="3" id="KW-0255">Endonuclease</keyword>
<accession>A0A9W8B878</accession>
<keyword evidence="5" id="KW-0694">RNA-binding</keyword>
<keyword evidence="4" id="KW-0378">Hydrolase</keyword>
<protein>
    <submittedName>
        <fullName evidence="6">Uncharacterized protein</fullName>
    </submittedName>
</protein>
<dbReference type="GO" id="GO:0008033">
    <property type="term" value="P:tRNA processing"/>
    <property type="evidence" value="ECO:0007669"/>
    <property type="project" value="UniProtKB-KW"/>
</dbReference>
<name>A0A9W8B878_9FUNG</name>
<evidence type="ECO:0000256" key="2">
    <source>
        <dbReference type="ARBA" id="ARBA00022722"/>
    </source>
</evidence>
<dbReference type="InterPro" id="IPR020568">
    <property type="entry name" value="Ribosomal_Su5_D2-typ_SF"/>
</dbReference>
<evidence type="ECO:0000313" key="7">
    <source>
        <dbReference type="Proteomes" id="UP001150907"/>
    </source>
</evidence>
<dbReference type="InterPro" id="IPR000100">
    <property type="entry name" value="RNase_P"/>
</dbReference>
<keyword evidence="7" id="KW-1185">Reference proteome</keyword>
<dbReference type="InterPro" id="IPR014721">
    <property type="entry name" value="Ribsml_uS5_D2-typ_fold_subgr"/>
</dbReference>
<feature type="non-terminal residue" evidence="6">
    <location>
        <position position="1"/>
    </location>
</feature>
<dbReference type="GO" id="GO:0000049">
    <property type="term" value="F:tRNA binding"/>
    <property type="evidence" value="ECO:0007669"/>
    <property type="project" value="InterPro"/>
</dbReference>
<dbReference type="SUPFAM" id="SSF54211">
    <property type="entry name" value="Ribosomal protein S5 domain 2-like"/>
    <property type="match status" value="1"/>
</dbReference>
<evidence type="ECO:0000313" key="6">
    <source>
        <dbReference type="EMBL" id="KAJ1999340.1"/>
    </source>
</evidence>
<dbReference type="OrthoDB" id="5524543at2759"/>
<organism evidence="6 7">
    <name type="scientific">Coemansia thaxteri</name>
    <dbReference type="NCBI Taxonomy" id="2663907"/>
    <lineage>
        <taxon>Eukaryota</taxon>
        <taxon>Fungi</taxon>
        <taxon>Fungi incertae sedis</taxon>
        <taxon>Zoopagomycota</taxon>
        <taxon>Kickxellomycotina</taxon>
        <taxon>Kickxellomycetes</taxon>
        <taxon>Kickxellales</taxon>
        <taxon>Kickxellaceae</taxon>
        <taxon>Coemansia</taxon>
    </lineage>
</organism>
<evidence type="ECO:0000256" key="1">
    <source>
        <dbReference type="ARBA" id="ARBA00022694"/>
    </source>
</evidence>
<keyword evidence="1" id="KW-0819">tRNA processing</keyword>
<evidence type="ECO:0000256" key="3">
    <source>
        <dbReference type="ARBA" id="ARBA00022759"/>
    </source>
</evidence>
<gene>
    <name evidence="6" type="ORF">H4R26_005108</name>
</gene>